<protein>
    <submittedName>
        <fullName evidence="3">Adenylate/guanylate cyclase domain-containing protein</fullName>
    </submittedName>
</protein>
<name>A0A2S2FEB3_9GAMM</name>
<dbReference type="SMART" id="SM00044">
    <property type="entry name" value="CYCc"/>
    <property type="match status" value="1"/>
</dbReference>
<dbReference type="CDD" id="cd07302">
    <property type="entry name" value="CHD"/>
    <property type="match status" value="1"/>
</dbReference>
<dbReference type="PANTHER" id="PTHR43081">
    <property type="entry name" value="ADENYLATE CYCLASE, TERMINAL-DIFFERENTIATION SPECIFIC-RELATED"/>
    <property type="match status" value="1"/>
</dbReference>
<dbReference type="InterPro" id="IPR029787">
    <property type="entry name" value="Nucleotide_cyclase"/>
</dbReference>
<dbReference type="KEGG" id="adv:DJ533_12370"/>
<evidence type="ECO:0000259" key="2">
    <source>
        <dbReference type="PROSITE" id="PS50125"/>
    </source>
</evidence>
<organism evidence="3 4">
    <name type="scientific">Acinetobacter defluvii</name>
    <dbReference type="NCBI Taxonomy" id="1871111"/>
    <lineage>
        <taxon>Bacteria</taxon>
        <taxon>Pseudomonadati</taxon>
        <taxon>Pseudomonadota</taxon>
        <taxon>Gammaproteobacteria</taxon>
        <taxon>Moraxellales</taxon>
        <taxon>Moraxellaceae</taxon>
        <taxon>Acinetobacter</taxon>
    </lineage>
</organism>
<dbReference type="AlphaFoldDB" id="A0A2S2FEB3"/>
<feature type="transmembrane region" description="Helical" evidence="1">
    <location>
        <begin position="152"/>
        <end position="170"/>
    </location>
</feature>
<dbReference type="RefSeq" id="WP_065992642.1">
    <property type="nucleotide sequence ID" value="NZ_CP029397.2"/>
</dbReference>
<dbReference type="OrthoDB" id="9806704at2"/>
<dbReference type="PANTHER" id="PTHR43081:SF18">
    <property type="entry name" value="BLL7624 PROTEIN"/>
    <property type="match status" value="1"/>
</dbReference>
<dbReference type="GO" id="GO:0004016">
    <property type="term" value="F:adenylate cyclase activity"/>
    <property type="evidence" value="ECO:0007669"/>
    <property type="project" value="UniProtKB-ARBA"/>
</dbReference>
<dbReference type="GO" id="GO:0035556">
    <property type="term" value="P:intracellular signal transduction"/>
    <property type="evidence" value="ECO:0007669"/>
    <property type="project" value="InterPro"/>
</dbReference>
<feature type="transmembrane region" description="Helical" evidence="1">
    <location>
        <begin position="76"/>
        <end position="109"/>
    </location>
</feature>
<gene>
    <name evidence="3" type="ORF">DJ533_12370</name>
</gene>
<dbReference type="EMBL" id="CP029397">
    <property type="protein sequence ID" value="AWL29306.1"/>
    <property type="molecule type" value="Genomic_DNA"/>
</dbReference>
<keyword evidence="1" id="KW-0812">Transmembrane</keyword>
<evidence type="ECO:0000313" key="3">
    <source>
        <dbReference type="EMBL" id="AWL29306.1"/>
    </source>
</evidence>
<proteinExistence type="predicted"/>
<feature type="transmembrane region" description="Helical" evidence="1">
    <location>
        <begin position="121"/>
        <end position="140"/>
    </location>
</feature>
<dbReference type="InterPro" id="IPR001054">
    <property type="entry name" value="A/G_cyclase"/>
</dbReference>
<keyword evidence="1" id="KW-1133">Transmembrane helix</keyword>
<sequence length="490" mass="57370">MPLERMFDKQPKQFEIFQRLMGYIMIAVMLLIYYFTSPNAHNQLYVPIFILFIFLISPRLSRWLEYQYGSVVRKSVYFLIDIVVIATALAAVHLSLVITFILLFVAIYLAVNHKISMMIGSLALLISIFVFYFNIIFIFGFDDYFQQTSIELTVLSFMGLIIFINISNYYQKRRMKRVDLQRQNYFNEMNRYIQLSNQLSRYAPLQLWQSIMRGETEAKLEYKRKKITVFFSDIQGFTELSETLIPDDLAFVLNDYLSHMTEIAKQYGATIDKFMGDAILIFFGDPESQGVEQDAKNCLDMALAMRQQMKFLRARWEKMGYAPLHIRMGISTGYCHVGNYGAVHRMTYTIVGRDANLAARLQSAAEIDEILISDDTYKLVKSCYLCAPKEPMELKGIQDAVKTWQVMEKYSNIQNENEQWFDYEYKGFHLVLDMQEVQNFEYIELINVLESMIKRIQAQEQLTNTHGVAKLRLEDEVISFEKTLDLSDEK</sequence>
<dbReference type="Proteomes" id="UP000245977">
    <property type="component" value="Chromosome"/>
</dbReference>
<keyword evidence="4" id="KW-1185">Reference proteome</keyword>
<keyword evidence="1" id="KW-0472">Membrane</keyword>
<dbReference type="STRING" id="1871111.GCA_001704615_01343"/>
<dbReference type="Gene3D" id="3.30.70.1230">
    <property type="entry name" value="Nucleotide cyclase"/>
    <property type="match status" value="1"/>
</dbReference>
<dbReference type="Pfam" id="PF00211">
    <property type="entry name" value="Guanylate_cyc"/>
    <property type="match status" value="1"/>
</dbReference>
<feature type="transmembrane region" description="Helical" evidence="1">
    <location>
        <begin position="44"/>
        <end position="64"/>
    </location>
</feature>
<accession>A0A2S2FEB3</accession>
<feature type="domain" description="Guanylate cyclase" evidence="2">
    <location>
        <begin position="228"/>
        <end position="362"/>
    </location>
</feature>
<reference evidence="3" key="1">
    <citation type="submission" date="2019-08" db="EMBL/GenBank/DDBJ databases">
        <title>The complete genome of Acinetobacter defluvii strain WCHAD010030.</title>
        <authorList>
            <person name="Hu Y."/>
            <person name="Qin J."/>
            <person name="Feng Y."/>
            <person name="Zong Z."/>
        </authorList>
    </citation>
    <scope>NUCLEOTIDE SEQUENCE</scope>
    <source>
        <strain evidence="3">WCHA30</strain>
    </source>
</reference>
<evidence type="ECO:0000313" key="4">
    <source>
        <dbReference type="Proteomes" id="UP000245977"/>
    </source>
</evidence>
<dbReference type="GO" id="GO:0006171">
    <property type="term" value="P:cAMP biosynthetic process"/>
    <property type="evidence" value="ECO:0007669"/>
    <property type="project" value="TreeGrafter"/>
</dbReference>
<dbReference type="PROSITE" id="PS50125">
    <property type="entry name" value="GUANYLATE_CYCLASE_2"/>
    <property type="match status" value="1"/>
</dbReference>
<evidence type="ECO:0000256" key="1">
    <source>
        <dbReference type="SAM" id="Phobius"/>
    </source>
</evidence>
<dbReference type="InterPro" id="IPR050697">
    <property type="entry name" value="Adenylyl/Guanylyl_Cyclase_3/4"/>
</dbReference>
<feature type="transmembrane region" description="Helical" evidence="1">
    <location>
        <begin position="20"/>
        <end position="37"/>
    </location>
</feature>
<dbReference type="SUPFAM" id="SSF55073">
    <property type="entry name" value="Nucleotide cyclase"/>
    <property type="match status" value="1"/>
</dbReference>